<organism evidence="2 3">
    <name type="scientific">Prosthecochloris vibrioformis</name>
    <name type="common">Chlorobium vibrioforme</name>
    <dbReference type="NCBI Taxonomy" id="1098"/>
    <lineage>
        <taxon>Bacteria</taxon>
        <taxon>Pseudomonadati</taxon>
        <taxon>Chlorobiota</taxon>
        <taxon>Chlorobiia</taxon>
        <taxon>Chlorobiales</taxon>
        <taxon>Chlorobiaceae</taxon>
        <taxon>Prosthecochloris</taxon>
    </lineage>
</organism>
<feature type="domain" description="Glycosyltransferase 2-like" evidence="1">
    <location>
        <begin position="16"/>
        <end position="154"/>
    </location>
</feature>
<evidence type="ECO:0000313" key="3">
    <source>
        <dbReference type="Proteomes" id="UP000309544"/>
    </source>
</evidence>
<gene>
    <name evidence="2" type="ORF">FGF68_08540</name>
</gene>
<dbReference type="SUPFAM" id="SSF53448">
    <property type="entry name" value="Nucleotide-diphospho-sugar transferases"/>
    <property type="match status" value="1"/>
</dbReference>
<dbReference type="Proteomes" id="UP000309544">
    <property type="component" value="Unassembled WGS sequence"/>
</dbReference>
<dbReference type="InterPro" id="IPR029044">
    <property type="entry name" value="Nucleotide-diphossugar_trans"/>
</dbReference>
<sequence>MVVGQHNGHGREPLVSVTIPMYNSARFIRRTVESVLQQTYRNFELLVYDDNSQDESFGIVQAIRDPRIRLVRNHENLGPEGNWNKAVSEVRGKYVKLICGDDMLYPDCLAKQVAVLEDPRNSGVSLVCGQRTVIDADDNALIRKINFIDQGRHEASEVSRKIIRMGTNILGEPVCGLYPARLLEGTRYNATVPYTIDLDFWMQLLKKGDLYMIGEPLCAFRISEESWSSRIGDLRYHQFLEFMDRTASDSSFEVTDLDLFIGRINCAVHSMTSTVGFKLFA</sequence>
<dbReference type="AlphaFoldDB" id="A0A5C4RXW5"/>
<keyword evidence="2" id="KW-0808">Transferase</keyword>
<protein>
    <submittedName>
        <fullName evidence="2">Glycosyltransferase family 2 protein</fullName>
    </submittedName>
</protein>
<dbReference type="PANTHER" id="PTHR43685">
    <property type="entry name" value="GLYCOSYLTRANSFERASE"/>
    <property type="match status" value="1"/>
</dbReference>
<reference evidence="2 3" key="1">
    <citation type="submission" date="2019-05" db="EMBL/GenBank/DDBJ databases">
        <title>Draft Whole-Genome sequence of the green sulfur bacterium Prosthecochloris vibrioformis DSM 260.</title>
        <authorList>
            <person name="Meyer T.E."/>
            <person name="Kyndt J.A."/>
        </authorList>
    </citation>
    <scope>NUCLEOTIDE SEQUENCE [LARGE SCALE GENOMIC DNA]</scope>
    <source>
        <strain evidence="2 3">DSM 260</strain>
    </source>
</reference>
<name>A0A5C4RXW5_PROVB</name>
<dbReference type="CDD" id="cd00761">
    <property type="entry name" value="Glyco_tranf_GTA_type"/>
    <property type="match status" value="1"/>
</dbReference>
<comment type="caution">
    <text evidence="2">The sequence shown here is derived from an EMBL/GenBank/DDBJ whole genome shotgun (WGS) entry which is preliminary data.</text>
</comment>
<dbReference type="GO" id="GO:0016740">
    <property type="term" value="F:transferase activity"/>
    <property type="evidence" value="ECO:0007669"/>
    <property type="project" value="UniProtKB-KW"/>
</dbReference>
<dbReference type="InterPro" id="IPR001173">
    <property type="entry name" value="Glyco_trans_2-like"/>
</dbReference>
<keyword evidence="3" id="KW-1185">Reference proteome</keyword>
<dbReference type="EMBL" id="VDCI01000008">
    <property type="protein sequence ID" value="TNJ36146.1"/>
    <property type="molecule type" value="Genomic_DNA"/>
</dbReference>
<dbReference type="Gene3D" id="3.90.550.10">
    <property type="entry name" value="Spore Coat Polysaccharide Biosynthesis Protein SpsA, Chain A"/>
    <property type="match status" value="1"/>
</dbReference>
<accession>A0A5C4RXW5</accession>
<evidence type="ECO:0000313" key="2">
    <source>
        <dbReference type="EMBL" id="TNJ36146.1"/>
    </source>
</evidence>
<evidence type="ECO:0000259" key="1">
    <source>
        <dbReference type="Pfam" id="PF00535"/>
    </source>
</evidence>
<dbReference type="Pfam" id="PF00535">
    <property type="entry name" value="Glycos_transf_2"/>
    <property type="match status" value="1"/>
</dbReference>
<dbReference type="PANTHER" id="PTHR43685:SF11">
    <property type="entry name" value="GLYCOSYLTRANSFERASE TAGX-RELATED"/>
    <property type="match status" value="1"/>
</dbReference>
<dbReference type="RefSeq" id="WP_139626798.1">
    <property type="nucleotide sequence ID" value="NZ_VDCI01000008.1"/>
</dbReference>
<dbReference type="InterPro" id="IPR050834">
    <property type="entry name" value="Glycosyltransf_2"/>
</dbReference>
<proteinExistence type="predicted"/>